<accession>A0AAD3SEG3</accession>
<organism evidence="2 3">
    <name type="scientific">Nepenthes gracilis</name>
    <name type="common">Slender pitcher plant</name>
    <dbReference type="NCBI Taxonomy" id="150966"/>
    <lineage>
        <taxon>Eukaryota</taxon>
        <taxon>Viridiplantae</taxon>
        <taxon>Streptophyta</taxon>
        <taxon>Embryophyta</taxon>
        <taxon>Tracheophyta</taxon>
        <taxon>Spermatophyta</taxon>
        <taxon>Magnoliopsida</taxon>
        <taxon>eudicotyledons</taxon>
        <taxon>Gunneridae</taxon>
        <taxon>Pentapetalae</taxon>
        <taxon>Caryophyllales</taxon>
        <taxon>Nepenthaceae</taxon>
        <taxon>Nepenthes</taxon>
    </lineage>
</organism>
<name>A0AAD3SEG3_NEPGR</name>
<feature type="region of interest" description="Disordered" evidence="1">
    <location>
        <begin position="62"/>
        <end position="81"/>
    </location>
</feature>
<keyword evidence="3" id="KW-1185">Reference proteome</keyword>
<feature type="compositionally biased region" description="Basic residues" evidence="1">
    <location>
        <begin position="62"/>
        <end position="75"/>
    </location>
</feature>
<comment type="caution">
    <text evidence="2">The sequence shown here is derived from an EMBL/GenBank/DDBJ whole genome shotgun (WGS) entry which is preliminary data.</text>
</comment>
<dbReference type="AlphaFoldDB" id="A0AAD3SEG3"/>
<evidence type="ECO:0000256" key="1">
    <source>
        <dbReference type="SAM" id="MobiDB-lite"/>
    </source>
</evidence>
<dbReference type="Proteomes" id="UP001279734">
    <property type="component" value="Unassembled WGS sequence"/>
</dbReference>
<reference evidence="2" key="1">
    <citation type="submission" date="2023-05" db="EMBL/GenBank/DDBJ databases">
        <title>Nepenthes gracilis genome sequencing.</title>
        <authorList>
            <person name="Fukushima K."/>
        </authorList>
    </citation>
    <scope>NUCLEOTIDE SEQUENCE</scope>
    <source>
        <strain evidence="2">SING2019-196</strain>
    </source>
</reference>
<sequence>MECEADAKPRAPGTRLNTRRVSFLEMAMRSGQDQTLFSHDRMRRSSFGPWLHASSKLRKACKGTKSIRKGTKANSHKTDSRGSKFNALANLIEETEEKLHLNPYLRSARANLGLTGKTISEARGFSGGIWVLWKQALEDVGSPAYASPKFYLCKRL</sequence>
<proteinExistence type="predicted"/>
<dbReference type="EMBL" id="BSYO01000009">
    <property type="protein sequence ID" value="GMH09653.1"/>
    <property type="molecule type" value="Genomic_DNA"/>
</dbReference>
<protein>
    <submittedName>
        <fullName evidence="2">Uncharacterized protein</fullName>
    </submittedName>
</protein>
<evidence type="ECO:0000313" key="2">
    <source>
        <dbReference type="EMBL" id="GMH09653.1"/>
    </source>
</evidence>
<evidence type="ECO:0000313" key="3">
    <source>
        <dbReference type="Proteomes" id="UP001279734"/>
    </source>
</evidence>
<gene>
    <name evidence="2" type="ORF">Nepgr_011494</name>
</gene>